<protein>
    <submittedName>
        <fullName evidence="1">Uncharacterized protein</fullName>
    </submittedName>
</protein>
<evidence type="ECO:0000313" key="1">
    <source>
        <dbReference type="EMBL" id="KAF0316956.1"/>
    </source>
</evidence>
<dbReference type="EMBL" id="WOWK01000142">
    <property type="protein sequence ID" value="KAF0316956.1"/>
    <property type="molecule type" value="Genomic_DNA"/>
</dbReference>
<organism evidence="1 2">
    <name type="scientific">Colletotrichum asianum</name>
    <dbReference type="NCBI Taxonomy" id="702518"/>
    <lineage>
        <taxon>Eukaryota</taxon>
        <taxon>Fungi</taxon>
        <taxon>Dikarya</taxon>
        <taxon>Ascomycota</taxon>
        <taxon>Pezizomycotina</taxon>
        <taxon>Sordariomycetes</taxon>
        <taxon>Hypocreomycetidae</taxon>
        <taxon>Glomerellales</taxon>
        <taxon>Glomerellaceae</taxon>
        <taxon>Colletotrichum</taxon>
        <taxon>Colletotrichum gloeosporioides species complex</taxon>
    </lineage>
</organism>
<keyword evidence="2" id="KW-1185">Reference proteome</keyword>
<reference evidence="1 2" key="1">
    <citation type="submission" date="2019-12" db="EMBL/GenBank/DDBJ databases">
        <title>A genome sequence resource for the geographically widespread anthracnose pathogen Colletotrichum asianum.</title>
        <authorList>
            <person name="Meng Y."/>
        </authorList>
    </citation>
    <scope>NUCLEOTIDE SEQUENCE [LARGE SCALE GENOMIC DNA]</scope>
    <source>
        <strain evidence="1 2">ICMP 18580</strain>
    </source>
</reference>
<gene>
    <name evidence="1" type="ORF">GQ607_015842</name>
</gene>
<sequence>MWPFPSHVCFTSPTTSATGSGYDRIAKEGTESRHFDTPTKIQPYTHRQAKHTIPTSTFLPRRLKADRAALFFFCCSKSFLYHRQQDFLQSDNSLVAIAFTHKNTRRISRSCLSFRHISSILRWYWSDRRKRQV</sequence>
<dbReference type="OrthoDB" id="10385335at2759"/>
<name>A0A8H3W0L2_9PEZI</name>
<comment type="caution">
    <text evidence="1">The sequence shown here is derived from an EMBL/GenBank/DDBJ whole genome shotgun (WGS) entry which is preliminary data.</text>
</comment>
<dbReference type="AlphaFoldDB" id="A0A8H3W0L2"/>
<accession>A0A8H3W0L2</accession>
<evidence type="ECO:0000313" key="2">
    <source>
        <dbReference type="Proteomes" id="UP000434172"/>
    </source>
</evidence>
<dbReference type="Proteomes" id="UP000434172">
    <property type="component" value="Unassembled WGS sequence"/>
</dbReference>
<proteinExistence type="predicted"/>